<dbReference type="AlphaFoldDB" id="A0A9X4P7Q9"/>
<protein>
    <submittedName>
        <fullName evidence="1">Uncharacterized protein</fullName>
    </submittedName>
</protein>
<comment type="caution">
    <text evidence="1">The sequence shown here is derived from an EMBL/GenBank/DDBJ whole genome shotgun (WGS) entry which is preliminary data.</text>
</comment>
<gene>
    <name evidence="1" type="ORF">NF708_07270</name>
</gene>
<reference evidence="1" key="1">
    <citation type="submission" date="2022-06" db="EMBL/GenBank/DDBJ databases">
        <title>Lactococcus from bovine mastitis in China.</title>
        <authorList>
            <person name="Lin Y."/>
            <person name="Han B."/>
        </authorList>
    </citation>
    <scope>NUCLEOTIDE SEQUENCE</scope>
    <source>
        <strain evidence="1">Hebei-B-39</strain>
    </source>
</reference>
<organism evidence="1 2">
    <name type="scientific">Lactococcus formosensis</name>
    <dbReference type="NCBI Taxonomy" id="1281486"/>
    <lineage>
        <taxon>Bacteria</taxon>
        <taxon>Bacillati</taxon>
        <taxon>Bacillota</taxon>
        <taxon>Bacilli</taxon>
        <taxon>Lactobacillales</taxon>
        <taxon>Streptococcaceae</taxon>
        <taxon>Lactococcus</taxon>
    </lineage>
</organism>
<dbReference type="EMBL" id="JAMWGI010000003">
    <property type="protein sequence ID" value="MDG6193798.1"/>
    <property type="molecule type" value="Genomic_DNA"/>
</dbReference>
<dbReference type="Proteomes" id="UP001153203">
    <property type="component" value="Unassembled WGS sequence"/>
</dbReference>
<sequence length="60" mass="6616">AQHSTAQHSTAQHSTAQHSTAPAVDIRLFLLAPKRSGSLGAFFGIYNNQSIEMRKTYDTR</sequence>
<evidence type="ECO:0000313" key="2">
    <source>
        <dbReference type="Proteomes" id="UP001153203"/>
    </source>
</evidence>
<evidence type="ECO:0000313" key="1">
    <source>
        <dbReference type="EMBL" id="MDG6193798.1"/>
    </source>
</evidence>
<proteinExistence type="predicted"/>
<accession>A0A9X4P7Q9</accession>
<feature type="non-terminal residue" evidence="1">
    <location>
        <position position="1"/>
    </location>
</feature>
<name>A0A9X4P7Q9_9LACT</name>